<dbReference type="InterPro" id="IPR011048">
    <property type="entry name" value="Haem_d1_sf"/>
</dbReference>
<keyword evidence="3" id="KW-1185">Reference proteome</keyword>
<proteinExistence type="inferred from homology"/>
<sequence length="343" mass="38774">MINEFYLGSYALEDQTSIYKYNFDDSRGKFLRTTAIDGIANPSYLYIHPNGKIMYSVEELNPEGRIAVYSLEKEKLKYLYSLPSQGADPCHLALDEQGEFLFVSNYTSGSLSVFRLDEQGKPVFMSDHKQHTGRGKEPERQEGPHVHFSKMIEGILFVCDLGLDCIICYTLDRTSGKIEECGKIFLPQGSGPRHFAVHERYKNFLYVICELTGDVYIYQKKKSDYEMIQKICSLDDNFRGENTAAAIKFSRDGRVLLVSNRGSDSITSFVVQEDGLLEKKNIISSGGSGPRDFEVFGKYLIIANQYSGNLAVIEYSEESGKLKLLASREKVDQPVMLCPIIKL</sequence>
<dbReference type="InterPro" id="IPR015943">
    <property type="entry name" value="WD40/YVTN_repeat-like_dom_sf"/>
</dbReference>
<accession>A0A923LI29</accession>
<name>A0A923LI29_9FIRM</name>
<organism evidence="2 3">
    <name type="scientific">Mediterraneibacter hominis</name>
    <dbReference type="NCBI Taxonomy" id="2763054"/>
    <lineage>
        <taxon>Bacteria</taxon>
        <taxon>Bacillati</taxon>
        <taxon>Bacillota</taxon>
        <taxon>Clostridia</taxon>
        <taxon>Lachnospirales</taxon>
        <taxon>Lachnospiraceae</taxon>
        <taxon>Mediterraneibacter</taxon>
    </lineage>
</organism>
<reference evidence="2" key="1">
    <citation type="submission" date="2020-08" db="EMBL/GenBank/DDBJ databases">
        <title>Genome public.</title>
        <authorList>
            <person name="Liu C."/>
            <person name="Sun Q."/>
        </authorList>
    </citation>
    <scope>NUCLEOTIDE SEQUENCE</scope>
    <source>
        <strain evidence="2">NSJ-55</strain>
    </source>
</reference>
<dbReference type="GO" id="GO:0017057">
    <property type="term" value="F:6-phosphogluconolactonase activity"/>
    <property type="evidence" value="ECO:0007669"/>
    <property type="project" value="TreeGrafter"/>
</dbReference>
<dbReference type="Pfam" id="PF10282">
    <property type="entry name" value="Lactonase"/>
    <property type="match status" value="1"/>
</dbReference>
<dbReference type="InterPro" id="IPR019405">
    <property type="entry name" value="Lactonase_7-beta_prop"/>
</dbReference>
<dbReference type="Gene3D" id="2.130.10.10">
    <property type="entry name" value="YVTN repeat-like/Quinoprotein amine dehydrogenase"/>
    <property type="match status" value="1"/>
</dbReference>
<dbReference type="InterPro" id="IPR050282">
    <property type="entry name" value="Cycloisomerase_2"/>
</dbReference>
<dbReference type="RefSeq" id="WP_186875638.1">
    <property type="nucleotide sequence ID" value="NZ_JACOPF010000001.1"/>
</dbReference>
<dbReference type="PANTHER" id="PTHR30344:SF1">
    <property type="entry name" value="6-PHOSPHOGLUCONOLACTONASE"/>
    <property type="match status" value="1"/>
</dbReference>
<evidence type="ECO:0000313" key="3">
    <source>
        <dbReference type="Proteomes" id="UP000652477"/>
    </source>
</evidence>
<dbReference type="AlphaFoldDB" id="A0A923LI29"/>
<evidence type="ECO:0000256" key="1">
    <source>
        <dbReference type="ARBA" id="ARBA00005564"/>
    </source>
</evidence>
<evidence type="ECO:0000313" key="2">
    <source>
        <dbReference type="EMBL" id="MBC5689066.1"/>
    </source>
</evidence>
<dbReference type="SUPFAM" id="SSF51004">
    <property type="entry name" value="C-terminal (heme d1) domain of cytochrome cd1-nitrite reductase"/>
    <property type="match status" value="1"/>
</dbReference>
<comment type="caution">
    <text evidence="2">The sequence shown here is derived from an EMBL/GenBank/DDBJ whole genome shotgun (WGS) entry which is preliminary data.</text>
</comment>
<comment type="similarity">
    <text evidence="1">Belongs to the cycloisomerase 2 family.</text>
</comment>
<dbReference type="GO" id="GO:0005829">
    <property type="term" value="C:cytosol"/>
    <property type="evidence" value="ECO:0007669"/>
    <property type="project" value="TreeGrafter"/>
</dbReference>
<dbReference type="EMBL" id="JACOPF010000001">
    <property type="protein sequence ID" value="MBC5689066.1"/>
    <property type="molecule type" value="Genomic_DNA"/>
</dbReference>
<dbReference type="PANTHER" id="PTHR30344">
    <property type="entry name" value="6-PHOSPHOGLUCONOLACTONASE-RELATED"/>
    <property type="match status" value="1"/>
</dbReference>
<gene>
    <name evidence="2" type="ORF">H8S37_09020</name>
</gene>
<protein>
    <submittedName>
        <fullName evidence="2">Lactonase family protein</fullName>
    </submittedName>
</protein>
<dbReference type="Proteomes" id="UP000652477">
    <property type="component" value="Unassembled WGS sequence"/>
</dbReference>